<organism evidence="1">
    <name type="scientific">marine sediment metagenome</name>
    <dbReference type="NCBI Taxonomy" id="412755"/>
    <lineage>
        <taxon>unclassified sequences</taxon>
        <taxon>metagenomes</taxon>
        <taxon>ecological metagenomes</taxon>
    </lineage>
</organism>
<sequence>MIQDFYNSTVAVTQESQSKNSMGGVSRSYSTRITSLLCRVTSMDIRRRSAYAESNEFGKMTLRQGLVLYCDASSTNKAIEASDRVTLGTRTFQVKGIDNPGLLDRHLRIEMLEIV</sequence>
<name>A0A0F9S7R6_9ZZZZ</name>
<evidence type="ECO:0000313" key="1">
    <source>
        <dbReference type="EMBL" id="KKN58272.1"/>
    </source>
</evidence>
<protein>
    <submittedName>
        <fullName evidence="1">Uncharacterized protein</fullName>
    </submittedName>
</protein>
<gene>
    <name evidence="1" type="ORF">LCGC14_0553520</name>
</gene>
<dbReference type="EMBL" id="LAZR01000768">
    <property type="protein sequence ID" value="KKN58272.1"/>
    <property type="molecule type" value="Genomic_DNA"/>
</dbReference>
<accession>A0A0F9S7R6</accession>
<dbReference type="AlphaFoldDB" id="A0A0F9S7R6"/>
<comment type="caution">
    <text evidence="1">The sequence shown here is derived from an EMBL/GenBank/DDBJ whole genome shotgun (WGS) entry which is preliminary data.</text>
</comment>
<proteinExistence type="predicted"/>
<reference evidence="1" key="1">
    <citation type="journal article" date="2015" name="Nature">
        <title>Complex archaea that bridge the gap between prokaryotes and eukaryotes.</title>
        <authorList>
            <person name="Spang A."/>
            <person name="Saw J.H."/>
            <person name="Jorgensen S.L."/>
            <person name="Zaremba-Niedzwiedzka K."/>
            <person name="Martijn J."/>
            <person name="Lind A.E."/>
            <person name="van Eijk R."/>
            <person name="Schleper C."/>
            <person name="Guy L."/>
            <person name="Ettema T.J."/>
        </authorList>
    </citation>
    <scope>NUCLEOTIDE SEQUENCE</scope>
</reference>